<protein>
    <submittedName>
        <fullName evidence="2">Uncharacterized protein</fullName>
    </submittedName>
</protein>
<dbReference type="PANTHER" id="PTHR34371:SF6">
    <property type="entry name" value="MEMBRANE-ASSOCIATED KINASE REGULATOR 6"/>
    <property type="match status" value="1"/>
</dbReference>
<dbReference type="EMBL" id="RXGB01039842">
    <property type="protein sequence ID" value="TMW80782.1"/>
    <property type="molecule type" value="Genomic_DNA"/>
</dbReference>
<reference evidence="2" key="1">
    <citation type="submission" date="2019-05" db="EMBL/GenBank/DDBJ databases">
        <title>The de novo reference genome and transcriptome assemblies of the wild tomato species Solanum chilense.</title>
        <authorList>
            <person name="Stam R."/>
            <person name="Nosenko T."/>
            <person name="Hoerger A.C."/>
            <person name="Stephan W."/>
            <person name="Seidel M.A."/>
            <person name="Kuhn J.M.M."/>
            <person name="Haberer G."/>
            <person name="Tellier A."/>
        </authorList>
    </citation>
    <scope>NUCLEOTIDE SEQUENCE</scope>
    <source>
        <tissue evidence="2">Mature leaves</tissue>
    </source>
</reference>
<evidence type="ECO:0000313" key="2">
    <source>
        <dbReference type="EMBL" id="TMW80782.1"/>
    </source>
</evidence>
<proteinExistence type="predicted"/>
<accession>A0A6N2AEC8</accession>
<feature type="compositionally biased region" description="Basic and acidic residues" evidence="1">
    <location>
        <begin position="1"/>
        <end position="12"/>
    </location>
</feature>
<evidence type="ECO:0000256" key="1">
    <source>
        <dbReference type="SAM" id="MobiDB-lite"/>
    </source>
</evidence>
<organism evidence="2">
    <name type="scientific">Solanum chilense</name>
    <name type="common">Tomato</name>
    <name type="synonym">Lycopersicon chilense</name>
    <dbReference type="NCBI Taxonomy" id="4083"/>
    <lineage>
        <taxon>Eukaryota</taxon>
        <taxon>Viridiplantae</taxon>
        <taxon>Streptophyta</taxon>
        <taxon>Embryophyta</taxon>
        <taxon>Tracheophyta</taxon>
        <taxon>Spermatophyta</taxon>
        <taxon>Magnoliopsida</taxon>
        <taxon>eudicotyledons</taxon>
        <taxon>Gunneridae</taxon>
        <taxon>Pentapetalae</taxon>
        <taxon>asterids</taxon>
        <taxon>lamiids</taxon>
        <taxon>Solanales</taxon>
        <taxon>Solanaceae</taxon>
        <taxon>Solanoideae</taxon>
        <taxon>Solaneae</taxon>
        <taxon>Solanum</taxon>
        <taxon>Solanum subgen. Lycopersicon</taxon>
    </lineage>
</organism>
<dbReference type="Pfam" id="PF05097">
    <property type="entry name" value="DUF688"/>
    <property type="match status" value="1"/>
</dbReference>
<comment type="caution">
    <text evidence="2">The sequence shown here is derived from an EMBL/GenBank/DDBJ whole genome shotgun (WGS) entry which is preliminary data.</text>
</comment>
<feature type="region of interest" description="Disordered" evidence="1">
    <location>
        <begin position="1"/>
        <end position="35"/>
    </location>
</feature>
<dbReference type="AlphaFoldDB" id="A0A6N2AEC8"/>
<name>A0A6N2AEC8_SOLCI</name>
<gene>
    <name evidence="2" type="ORF">EJD97_015164</name>
</gene>
<sequence length="211" mass="23732">MASQYIHHDDHTTSTNFSSSYSTPKLSLSKLPNKPIRNTNNDVLATYATPPLHPTLTIPFQWEEAPGKPKVTKSKIARCLDLPPRLTLLLNEGGKITNTPSPTTVMDGPYSVGRCFSSIDEEIVSSNNNKENIMMGSWRWENMKENNNNRGVVDKGNFDFSGSLNTSTNSSVRLTRKGSFFNLSRNLGGIYEGFKQVVPRRWRRPKNKRAI</sequence>
<dbReference type="PANTHER" id="PTHR34371">
    <property type="entry name" value="OS01G0551000 PROTEIN"/>
    <property type="match status" value="1"/>
</dbReference>
<dbReference type="InterPro" id="IPR007789">
    <property type="entry name" value="DUF688"/>
</dbReference>
<feature type="compositionally biased region" description="Low complexity" evidence="1">
    <location>
        <begin position="13"/>
        <end position="35"/>
    </location>
</feature>